<organism evidence="2 3">
    <name type="scientific">Mytilus coruscus</name>
    <name type="common">Sea mussel</name>
    <dbReference type="NCBI Taxonomy" id="42192"/>
    <lineage>
        <taxon>Eukaryota</taxon>
        <taxon>Metazoa</taxon>
        <taxon>Spiralia</taxon>
        <taxon>Lophotrochozoa</taxon>
        <taxon>Mollusca</taxon>
        <taxon>Bivalvia</taxon>
        <taxon>Autobranchia</taxon>
        <taxon>Pteriomorphia</taxon>
        <taxon>Mytilida</taxon>
        <taxon>Mytiloidea</taxon>
        <taxon>Mytilidae</taxon>
        <taxon>Mytilinae</taxon>
        <taxon>Mytilus</taxon>
    </lineage>
</organism>
<evidence type="ECO:0000313" key="3">
    <source>
        <dbReference type="Proteomes" id="UP000507470"/>
    </source>
</evidence>
<dbReference type="Proteomes" id="UP000507470">
    <property type="component" value="Unassembled WGS sequence"/>
</dbReference>
<protein>
    <submittedName>
        <fullName evidence="2">Uncharacterized protein</fullName>
    </submittedName>
</protein>
<feature type="region of interest" description="Disordered" evidence="1">
    <location>
        <begin position="331"/>
        <end position="397"/>
    </location>
</feature>
<evidence type="ECO:0000313" key="2">
    <source>
        <dbReference type="EMBL" id="CAC5381107.1"/>
    </source>
</evidence>
<evidence type="ECO:0000256" key="1">
    <source>
        <dbReference type="SAM" id="MobiDB-lite"/>
    </source>
</evidence>
<reference evidence="2 3" key="1">
    <citation type="submission" date="2020-06" db="EMBL/GenBank/DDBJ databases">
        <authorList>
            <person name="Li R."/>
            <person name="Bekaert M."/>
        </authorList>
    </citation>
    <scope>NUCLEOTIDE SEQUENCE [LARGE SCALE GENOMIC DNA]</scope>
    <source>
        <strain evidence="3">wild</strain>
    </source>
</reference>
<name>A0A6J8BG90_MYTCO</name>
<proteinExistence type="predicted"/>
<dbReference type="OrthoDB" id="6124298at2759"/>
<sequence length="1070" mass="121926">MSSIQERHFYLQLLKFTIGPAINAIKHFFEVKILNNSSFEAFLNDQSNMHILFHQCFSRPCCKCVRGSLASPTKRGCLNQIHFEMLYDYSDLQQPNHEHVSGKSDNKYCLCKYSAKCSVKVCVLDISMLDVIIQNCCPSKINQTNAMWLQSIKDIRNQLVHVGEYRVKKAEYEDHWKTLKTATLGFAGEIGDVCEEMFQHEISRIQNVSIENLEEILDKSNDNLIKLIIDMNESKPLERILQENHKLLYELTEQTRRLDYKTKSVFHDMHAITSDIGKIKHKLNHFDSIIKEAVVRAIEEEKGKKTSNVPSEIAVADVSMETPNLKMEITDEENDGLRQATPSTLSTNGKINEGYVAGTTERDKSIGDLDENERGNSSNKQQERSSSMDTEDPESKRKVFKQEFGKRIHAWSRSSSLSQLHLSILEDNDIEKGSSSMDTEDPESKRKVFKQEFGKRIHAWSRSSSLSQLHLSILEDNDIEKDWFYKLNITCDNYSLHLINDSNIQRKFKALSKTVQSKSQTKLTTEYNSNEISTTAFERIYQHIICSNVLPMSDCIRQNLDLAVRFLLARNIAPTELSDCLHESMKEKRNAISKAVGWTIAKQFYKDILQTKVAHSFIDIWPGYRCRCEKHRGKGHFRICSTEPVIVVEVDLFSNAIPHAFYGIPVQQSYQVVEGEHGKVQCHDENTDVSTLMDAMIQTPVSISGEIAEILFKQHSKMTMIHVHPLRRKNIQLWGQIKGVIPMGEAHFPKMVNGKDTCIAEGHVKFMAKIKIGDTIGFTGSTGTLGGFVQMHGYNAFLTCAHVVHNKETLFSGNKRERHKSKTNVFCVDTLNPNSSVECGYVLNEVFDFNDAKETSVDAAVVVLNEENVKIDEDDILNKSPSGPVKADFLGMQGPYLNDNYITPKALRGTVKAKCVGMTSGYSDNDVTFEDYDKDDDQFKNKQHGLSLYFKHIEDRVEDIKRECLGSLAIPYEVHFQHLVVQRLDEEIQKGRLYFRFFNQLLLENFVFKQGDSGTCIYVVEDKTNARSDNQPNPKGCLAMAIASFYDSNERRNKCIATPMKAILKKLGLI</sequence>
<feature type="compositionally biased region" description="Polar residues" evidence="1">
    <location>
        <begin position="375"/>
        <end position="388"/>
    </location>
</feature>
<dbReference type="EMBL" id="CACVKT020002992">
    <property type="protein sequence ID" value="CAC5381107.1"/>
    <property type="molecule type" value="Genomic_DNA"/>
</dbReference>
<feature type="compositionally biased region" description="Polar residues" evidence="1">
    <location>
        <begin position="340"/>
        <end position="350"/>
    </location>
</feature>
<gene>
    <name evidence="2" type="ORF">MCOR_17018</name>
</gene>
<accession>A0A6J8BG90</accession>
<keyword evidence="3" id="KW-1185">Reference proteome</keyword>
<dbReference type="AlphaFoldDB" id="A0A6J8BG90"/>